<evidence type="ECO:0000259" key="1">
    <source>
        <dbReference type="Pfam" id="PF07110"/>
    </source>
</evidence>
<reference evidence="2 3" key="1">
    <citation type="submission" date="2016-10" db="EMBL/GenBank/DDBJ databases">
        <authorList>
            <person name="de Groot N.N."/>
        </authorList>
    </citation>
    <scope>NUCLEOTIDE SEQUENCE [LARGE SCALE GENOMIC DNA]</scope>
    <source>
        <strain evidence="2 3">CCM7597</strain>
    </source>
</reference>
<dbReference type="NCBIfam" id="TIGR02118">
    <property type="entry name" value="EthD family reductase"/>
    <property type="match status" value="1"/>
</dbReference>
<protein>
    <recommendedName>
        <fullName evidence="1">EthD domain-containing protein</fullName>
    </recommendedName>
</protein>
<dbReference type="Pfam" id="PF07110">
    <property type="entry name" value="EthD"/>
    <property type="match status" value="1"/>
</dbReference>
<feature type="domain" description="EthD" evidence="1">
    <location>
        <begin position="29"/>
        <end position="108"/>
    </location>
</feature>
<dbReference type="InterPro" id="IPR009799">
    <property type="entry name" value="EthD_dom"/>
</dbReference>
<dbReference type="PANTHER" id="PTHR40260:SF2">
    <property type="entry name" value="BLR8190 PROTEIN"/>
    <property type="match status" value="1"/>
</dbReference>
<dbReference type="GO" id="GO:0016491">
    <property type="term" value="F:oxidoreductase activity"/>
    <property type="evidence" value="ECO:0007669"/>
    <property type="project" value="InterPro"/>
</dbReference>
<dbReference type="InterPro" id="IPR011008">
    <property type="entry name" value="Dimeric_a/b-barrel"/>
</dbReference>
<organism evidence="2 3">
    <name type="scientific">Thalassobacillus cyri</name>
    <dbReference type="NCBI Taxonomy" id="571932"/>
    <lineage>
        <taxon>Bacteria</taxon>
        <taxon>Bacillati</taxon>
        <taxon>Bacillota</taxon>
        <taxon>Bacilli</taxon>
        <taxon>Bacillales</taxon>
        <taxon>Bacillaceae</taxon>
        <taxon>Thalassobacillus</taxon>
    </lineage>
</organism>
<keyword evidence="3" id="KW-1185">Reference proteome</keyword>
<dbReference type="Gene3D" id="3.30.70.100">
    <property type="match status" value="1"/>
</dbReference>
<dbReference type="STRING" id="571932.SAMN05421743_109142"/>
<gene>
    <name evidence="2" type="ORF">SAMN05421743_109142</name>
</gene>
<dbReference type="Proteomes" id="UP000198584">
    <property type="component" value="Unassembled WGS sequence"/>
</dbReference>
<evidence type="ECO:0000313" key="3">
    <source>
        <dbReference type="Proteomes" id="UP000198584"/>
    </source>
</evidence>
<proteinExistence type="predicted"/>
<accession>A0A1H4ENG2</accession>
<sequence>MRRKGTQTAILNKSGKDDGKMVKMIALYKHPEDKEKFDEHYFNTHAPITAKIPGLREMKVTRVTGSPMGGEGKYYLMCEMYYDSYDALQEAMKTDEGKASGKDLMGFAGDYVTLMVGEEVDE</sequence>
<evidence type="ECO:0000313" key="2">
    <source>
        <dbReference type="EMBL" id="SEA86050.1"/>
    </source>
</evidence>
<dbReference type="AlphaFoldDB" id="A0A1H4ENG2"/>
<dbReference type="PANTHER" id="PTHR40260">
    <property type="entry name" value="BLR8190 PROTEIN"/>
    <property type="match status" value="1"/>
</dbReference>
<name>A0A1H4ENG2_9BACI</name>
<dbReference type="SUPFAM" id="SSF54909">
    <property type="entry name" value="Dimeric alpha+beta barrel"/>
    <property type="match status" value="1"/>
</dbReference>
<dbReference type="EMBL" id="FNQR01000009">
    <property type="protein sequence ID" value="SEA86050.1"/>
    <property type="molecule type" value="Genomic_DNA"/>
</dbReference>